<gene>
    <name evidence="1" type="ORF">KY290_017789</name>
</gene>
<evidence type="ECO:0000313" key="2">
    <source>
        <dbReference type="Proteomes" id="UP000826656"/>
    </source>
</evidence>
<dbReference type="Proteomes" id="UP000826656">
    <property type="component" value="Unassembled WGS sequence"/>
</dbReference>
<sequence>MENMLDQWWTLPPKNVVHRLKNRCKTKFSRMDQHWDWKQVCHIAENYKITISSLMVCWNKPSDDTWKLNTDGSFMKVLNKTGDGGIVRNKNGDLVMAFAYPVHFYTNNFSEAYAALIGIS</sequence>
<reference evidence="1 2" key="1">
    <citation type="journal article" date="2021" name="bioRxiv">
        <title>Chromosome-scale and haplotype-resolved genome assembly of a tetraploid potato cultivar.</title>
        <authorList>
            <person name="Sun H."/>
            <person name="Jiao W.-B."/>
            <person name="Krause K."/>
            <person name="Campoy J.A."/>
            <person name="Goel M."/>
            <person name="Folz-Donahue K."/>
            <person name="Kukat C."/>
            <person name="Huettel B."/>
            <person name="Schneeberger K."/>
        </authorList>
    </citation>
    <scope>NUCLEOTIDE SEQUENCE [LARGE SCALE GENOMIC DNA]</scope>
    <source>
        <strain evidence="1">SolTubOtavaFocal</strain>
        <tissue evidence="1">Leaves</tissue>
    </source>
</reference>
<dbReference type="PANTHER" id="PTHR47723:SF7">
    <property type="entry name" value="RNASE H FAMILY PROTEIN"/>
    <property type="match status" value="1"/>
</dbReference>
<protein>
    <recommendedName>
        <fullName evidence="3">RNase H family protein</fullName>
    </recommendedName>
</protein>
<dbReference type="EMBL" id="JAIVGD010000013">
    <property type="protein sequence ID" value="KAH0761716.1"/>
    <property type="molecule type" value="Genomic_DNA"/>
</dbReference>
<organism evidence="1 2">
    <name type="scientific">Solanum tuberosum</name>
    <name type="common">Potato</name>
    <dbReference type="NCBI Taxonomy" id="4113"/>
    <lineage>
        <taxon>Eukaryota</taxon>
        <taxon>Viridiplantae</taxon>
        <taxon>Streptophyta</taxon>
        <taxon>Embryophyta</taxon>
        <taxon>Tracheophyta</taxon>
        <taxon>Spermatophyta</taxon>
        <taxon>Magnoliopsida</taxon>
        <taxon>eudicotyledons</taxon>
        <taxon>Gunneridae</taxon>
        <taxon>Pentapetalae</taxon>
        <taxon>asterids</taxon>
        <taxon>lamiids</taxon>
        <taxon>Solanales</taxon>
        <taxon>Solanaceae</taxon>
        <taxon>Solanoideae</taxon>
        <taxon>Solaneae</taxon>
        <taxon>Solanum</taxon>
    </lineage>
</organism>
<proteinExistence type="predicted"/>
<evidence type="ECO:0000313" key="1">
    <source>
        <dbReference type="EMBL" id="KAH0761716.1"/>
    </source>
</evidence>
<name>A0ABQ7VCJ8_SOLTU</name>
<comment type="caution">
    <text evidence="1">The sequence shown here is derived from an EMBL/GenBank/DDBJ whole genome shotgun (WGS) entry which is preliminary data.</text>
</comment>
<dbReference type="InterPro" id="IPR053151">
    <property type="entry name" value="RNase_H-like"/>
</dbReference>
<evidence type="ECO:0008006" key="3">
    <source>
        <dbReference type="Google" id="ProtNLM"/>
    </source>
</evidence>
<dbReference type="SUPFAM" id="SSF53098">
    <property type="entry name" value="Ribonuclease H-like"/>
    <property type="match status" value="1"/>
</dbReference>
<dbReference type="InterPro" id="IPR012337">
    <property type="entry name" value="RNaseH-like_sf"/>
</dbReference>
<dbReference type="PANTHER" id="PTHR47723">
    <property type="entry name" value="OS05G0353850 PROTEIN"/>
    <property type="match status" value="1"/>
</dbReference>
<accession>A0ABQ7VCJ8</accession>
<keyword evidence="2" id="KW-1185">Reference proteome</keyword>